<evidence type="ECO:0000313" key="3">
    <source>
        <dbReference type="Proteomes" id="UP000825483"/>
    </source>
</evidence>
<comment type="caution">
    <text evidence="2">The sequence shown here is derived from an EMBL/GenBank/DDBJ whole genome shotgun (WGS) entry which is preliminary data.</text>
</comment>
<accession>A0A9R1CCS7</accession>
<keyword evidence="3" id="KW-1185">Reference proteome</keyword>
<feature type="region of interest" description="Disordered" evidence="1">
    <location>
        <begin position="17"/>
        <end position="62"/>
    </location>
</feature>
<dbReference type="GeneID" id="72465816"/>
<protein>
    <submittedName>
        <fullName evidence="2">Uncharacterized protein</fullName>
    </submittedName>
</protein>
<gene>
    <name evidence="2" type="ORF">PRLR5076_29880</name>
</gene>
<name>A0A9R1CCS7_9BACT</name>
<sequence length="62" mass="6690">MKKKYIRPVTEVIVTQPGQILSGSDTGAHHAASKENGSFNDGDEDDGTDNTGWVRVGSVWDD</sequence>
<proteinExistence type="predicted"/>
<dbReference type="Proteomes" id="UP000825483">
    <property type="component" value="Unassembled WGS sequence"/>
</dbReference>
<reference evidence="2" key="1">
    <citation type="journal article" date="2022" name="Int. J. Syst. Evol. Microbiol.">
        <title>Prevotella lacticifex sp. nov., isolated from the rumen of cows.</title>
        <authorList>
            <person name="Shinkai T."/>
            <person name="Ikeyama N."/>
            <person name="Kumagai M."/>
            <person name="Ohmori H."/>
            <person name="Sakamoto M."/>
            <person name="Ohkuma M."/>
            <person name="Mitsumori M."/>
        </authorList>
    </citation>
    <scope>NUCLEOTIDE SEQUENCE</scope>
    <source>
        <strain evidence="2">R5076</strain>
    </source>
</reference>
<organism evidence="2 3">
    <name type="scientific">Prevotella lacticifex</name>
    <dbReference type="NCBI Taxonomy" id="2854755"/>
    <lineage>
        <taxon>Bacteria</taxon>
        <taxon>Pseudomonadati</taxon>
        <taxon>Bacteroidota</taxon>
        <taxon>Bacteroidia</taxon>
        <taxon>Bacteroidales</taxon>
        <taxon>Prevotellaceae</taxon>
        <taxon>Prevotella</taxon>
    </lineage>
</organism>
<dbReference type="EMBL" id="BPUB01000002">
    <property type="protein sequence ID" value="GJG60137.1"/>
    <property type="molecule type" value="Genomic_DNA"/>
</dbReference>
<evidence type="ECO:0000256" key="1">
    <source>
        <dbReference type="SAM" id="MobiDB-lite"/>
    </source>
</evidence>
<evidence type="ECO:0000313" key="2">
    <source>
        <dbReference type="EMBL" id="GJG60137.1"/>
    </source>
</evidence>
<dbReference type="RefSeq" id="WP_223926608.1">
    <property type="nucleotide sequence ID" value="NZ_BPTU01000002.1"/>
</dbReference>
<dbReference type="AlphaFoldDB" id="A0A9R1CCS7"/>